<dbReference type="Gene3D" id="1.10.600.10">
    <property type="entry name" value="Farnesyl Diphosphate Synthase"/>
    <property type="match status" value="1"/>
</dbReference>
<evidence type="ECO:0000313" key="1">
    <source>
        <dbReference type="EMBL" id="VCU07222.1"/>
    </source>
</evidence>
<dbReference type="AlphaFoldDB" id="A0A3S4CEQ1"/>
<dbReference type="SUPFAM" id="SSF48576">
    <property type="entry name" value="Terpenoid synthases"/>
    <property type="match status" value="1"/>
</dbReference>
<dbReference type="EMBL" id="UWOC01000019">
    <property type="protein sequence ID" value="VCU07222.1"/>
    <property type="molecule type" value="Genomic_DNA"/>
</dbReference>
<comment type="caution">
    <text evidence="1">The sequence shown here is derived from an EMBL/GenBank/DDBJ whole genome shotgun (WGS) entry which is preliminary data.</text>
</comment>
<dbReference type="PANTHER" id="PTHR31480">
    <property type="entry name" value="BIFUNCTIONAL LYCOPENE CYCLASE/PHYTOENE SYNTHASE"/>
    <property type="match status" value="1"/>
</dbReference>
<dbReference type="Proteomes" id="UP000289200">
    <property type="component" value="Unassembled WGS sequence"/>
</dbReference>
<organism evidence="1 2">
    <name type="scientific">Rhodoplanes serenus</name>
    <dbReference type="NCBI Taxonomy" id="200615"/>
    <lineage>
        <taxon>Bacteria</taxon>
        <taxon>Pseudomonadati</taxon>
        <taxon>Pseudomonadota</taxon>
        <taxon>Alphaproteobacteria</taxon>
        <taxon>Hyphomicrobiales</taxon>
        <taxon>Nitrobacteraceae</taxon>
        <taxon>Rhodoplanes</taxon>
    </lineage>
</organism>
<dbReference type="RefSeq" id="WP_129607394.1">
    <property type="nucleotide sequence ID" value="NZ_UWOC01000019.1"/>
</dbReference>
<dbReference type="InterPro" id="IPR002060">
    <property type="entry name" value="Squ/phyt_synthse"/>
</dbReference>
<sequence>MTAESFAHCETLVRAADRDRWLAALFAPAAQRPHLLALYAFNVEVARVREVARTPMAGEIRLQWWRDALGGEGHGEVRANPVADALLATVAAHALPTAPLLLLLEARAFDLYDDPMPNLTALYGYVRKTSSALIELAGRILAGPDPMIAALAGPAGIGSGLARLLQAMPAHAARGQVYLPADLLARHGVDPADIVERRESPGLRAALADLRERARLELAEAERARAMLPAAAGPAFLPVALAGPLLDRLEAADDPFARVDLAPWRRQWILWRAARRSR</sequence>
<dbReference type="InterPro" id="IPR008949">
    <property type="entry name" value="Isoprenoid_synthase_dom_sf"/>
</dbReference>
<protein>
    <submittedName>
        <fullName evidence="1">All-trans-phytoene synthase</fullName>
    </submittedName>
</protein>
<dbReference type="GO" id="GO:0016765">
    <property type="term" value="F:transferase activity, transferring alkyl or aryl (other than methyl) groups"/>
    <property type="evidence" value="ECO:0007669"/>
    <property type="project" value="UniProtKB-ARBA"/>
</dbReference>
<dbReference type="Pfam" id="PF00494">
    <property type="entry name" value="SQS_PSY"/>
    <property type="match status" value="1"/>
</dbReference>
<gene>
    <name evidence="1" type="primary">crtB_1</name>
    <name evidence="1" type="ORF">RHODGE_RHODGE_00328</name>
</gene>
<dbReference type="OrthoDB" id="9814909at2"/>
<evidence type="ECO:0000313" key="2">
    <source>
        <dbReference type="Proteomes" id="UP000289200"/>
    </source>
</evidence>
<proteinExistence type="predicted"/>
<name>A0A3S4CEQ1_9BRAD</name>
<reference evidence="2" key="1">
    <citation type="submission" date="2018-10" db="EMBL/GenBank/DDBJ databases">
        <authorList>
            <person name="Peiro R."/>
            <person name="Begona"/>
            <person name="Cbmso G."/>
            <person name="Lopez M."/>
            <person name="Gonzalez S."/>
            <person name="Sacristan E."/>
            <person name="Castillo E."/>
        </authorList>
    </citation>
    <scope>NUCLEOTIDE SEQUENCE [LARGE SCALE GENOMIC DNA]</scope>
</reference>
<keyword evidence="2" id="KW-1185">Reference proteome</keyword>
<accession>A0A3S4CEQ1</accession>